<dbReference type="Proteomes" id="UP000639004">
    <property type="component" value="Unassembled WGS sequence"/>
</dbReference>
<gene>
    <name evidence="1" type="ORF">JEQ07_21265</name>
</gene>
<keyword evidence="2" id="KW-1185">Reference proteome</keyword>
<dbReference type="EMBL" id="JAEHSL010000024">
    <property type="protein sequence ID" value="MBI6182915.1"/>
    <property type="molecule type" value="Genomic_DNA"/>
</dbReference>
<reference evidence="1 2" key="1">
    <citation type="submission" date="2020-12" db="EMBL/GenBank/DDBJ databases">
        <title>Enhanced detection system for hospital associated transmission using whole genome sequencing surveillance.</title>
        <authorList>
            <person name="Harrison L.H."/>
            <person name="Van Tyne D."/>
            <person name="Marsh J.W."/>
            <person name="Griffith M.P."/>
            <person name="Snyder D.J."/>
            <person name="Cooper V.S."/>
            <person name="Mustapha M."/>
        </authorList>
    </citation>
    <scope>NUCLEOTIDE SEQUENCE [LARGE SCALE GENOMIC DNA]</scope>
    <source>
        <strain evidence="1 2">SER00238</strain>
    </source>
</reference>
<evidence type="ECO:0000313" key="1">
    <source>
        <dbReference type="EMBL" id="MBI6182915.1"/>
    </source>
</evidence>
<accession>A0ABS0U061</accession>
<name>A0ABS0U061_SERPR</name>
<sequence length="104" mass="11748">MPHDFNVQELGQRVLATTNEIFAAGEHNIRVQMLTAEDLEWCIVQTRQQPENQRIPWALSGAVLDNPDAFRFSFKNSGCGSKAGWCLYMSVLPRDRQYACGAQC</sequence>
<evidence type="ECO:0000313" key="2">
    <source>
        <dbReference type="Proteomes" id="UP000639004"/>
    </source>
</evidence>
<dbReference type="RefSeq" id="WP_198642572.1">
    <property type="nucleotide sequence ID" value="NZ_CAMIRV010000011.1"/>
</dbReference>
<comment type="caution">
    <text evidence="1">The sequence shown here is derived from an EMBL/GenBank/DDBJ whole genome shotgun (WGS) entry which is preliminary data.</text>
</comment>
<protein>
    <submittedName>
        <fullName evidence="1">Uncharacterized protein</fullName>
    </submittedName>
</protein>
<proteinExistence type="predicted"/>
<organism evidence="1 2">
    <name type="scientific">Serratia proteamaculans</name>
    <dbReference type="NCBI Taxonomy" id="28151"/>
    <lineage>
        <taxon>Bacteria</taxon>
        <taxon>Pseudomonadati</taxon>
        <taxon>Pseudomonadota</taxon>
        <taxon>Gammaproteobacteria</taxon>
        <taxon>Enterobacterales</taxon>
        <taxon>Yersiniaceae</taxon>
        <taxon>Serratia</taxon>
    </lineage>
</organism>